<gene>
    <name evidence="1" type="ORF">FOZ60_001163</name>
</gene>
<feature type="non-terminal residue" evidence="1">
    <location>
        <position position="103"/>
    </location>
</feature>
<evidence type="ECO:0000313" key="2">
    <source>
        <dbReference type="Proteomes" id="UP000541610"/>
    </source>
</evidence>
<comment type="caution">
    <text evidence="1">The sequence shown here is derived from an EMBL/GenBank/DDBJ whole genome shotgun (WGS) entry which is preliminary data.</text>
</comment>
<sequence length="103" mass="11065">IADHRGALGEITSLAFGIAFPEWLPSAADRAKWQPAFDLECTRQHCVVACARSPTPANETRRGSNHVGGFILAHASPEATRGKTGRHQVAQMVETLMMQGLGV</sequence>
<name>A0A7J6MT18_PEROL</name>
<accession>A0A7J6MT18</accession>
<proteinExistence type="predicted"/>
<dbReference type="EMBL" id="JABANP010001154">
    <property type="protein sequence ID" value="KAF4674745.1"/>
    <property type="molecule type" value="Genomic_DNA"/>
</dbReference>
<reference evidence="1 2" key="1">
    <citation type="submission" date="2020-04" db="EMBL/GenBank/DDBJ databases">
        <title>Perkinsus olseni comparative genomics.</title>
        <authorList>
            <person name="Bogema D.R."/>
        </authorList>
    </citation>
    <scope>NUCLEOTIDE SEQUENCE [LARGE SCALE GENOMIC DNA]</scope>
    <source>
        <strain evidence="1">00978-12</strain>
    </source>
</reference>
<dbReference type="Proteomes" id="UP000541610">
    <property type="component" value="Unassembled WGS sequence"/>
</dbReference>
<protein>
    <submittedName>
        <fullName evidence="1">Uncharacterized protein</fullName>
    </submittedName>
</protein>
<organism evidence="1 2">
    <name type="scientific">Perkinsus olseni</name>
    <name type="common">Perkinsus atlanticus</name>
    <dbReference type="NCBI Taxonomy" id="32597"/>
    <lineage>
        <taxon>Eukaryota</taxon>
        <taxon>Sar</taxon>
        <taxon>Alveolata</taxon>
        <taxon>Perkinsozoa</taxon>
        <taxon>Perkinsea</taxon>
        <taxon>Perkinsida</taxon>
        <taxon>Perkinsidae</taxon>
        <taxon>Perkinsus</taxon>
    </lineage>
</organism>
<evidence type="ECO:0000313" key="1">
    <source>
        <dbReference type="EMBL" id="KAF4674745.1"/>
    </source>
</evidence>
<dbReference type="AlphaFoldDB" id="A0A7J6MT18"/>